<feature type="transmembrane region" description="Helical" evidence="6">
    <location>
        <begin position="12"/>
        <end position="32"/>
    </location>
</feature>
<dbReference type="GO" id="GO:0005886">
    <property type="term" value="C:plasma membrane"/>
    <property type="evidence" value="ECO:0007669"/>
    <property type="project" value="UniProtKB-SubCell"/>
</dbReference>
<evidence type="ECO:0000256" key="5">
    <source>
        <dbReference type="ARBA" id="ARBA00023136"/>
    </source>
</evidence>
<feature type="transmembrane region" description="Helical" evidence="6">
    <location>
        <begin position="82"/>
        <end position="102"/>
    </location>
</feature>
<dbReference type="InterPro" id="IPR014108">
    <property type="entry name" value="Caa3-assmbl_CtaG"/>
</dbReference>
<keyword evidence="2" id="KW-1003">Cell membrane</keyword>
<reference evidence="7" key="1">
    <citation type="submission" date="2014-07" db="EMBL/GenBank/DDBJ databases">
        <authorList>
            <person name="Urmite Genomes Urmite Genomes"/>
        </authorList>
    </citation>
    <scope>NUCLEOTIDE SEQUENCE</scope>
    <source>
        <strain evidence="7">13S34_air</strain>
    </source>
</reference>
<dbReference type="PATRIC" id="fig|1461583.4.peg.1241"/>
<comment type="subcellular location">
    <subcellularLocation>
        <location evidence="1">Cell membrane</location>
        <topology evidence="1">Multi-pass membrane protein</topology>
    </subcellularLocation>
</comment>
<evidence type="ECO:0000256" key="6">
    <source>
        <dbReference type="SAM" id="Phobius"/>
    </source>
</evidence>
<feature type="transmembrane region" description="Helical" evidence="6">
    <location>
        <begin position="114"/>
        <end position="137"/>
    </location>
</feature>
<evidence type="ECO:0000256" key="4">
    <source>
        <dbReference type="ARBA" id="ARBA00022989"/>
    </source>
</evidence>
<keyword evidence="4 6" id="KW-1133">Transmembrane helix</keyword>
<proteinExistence type="predicted"/>
<evidence type="ECO:0000256" key="3">
    <source>
        <dbReference type="ARBA" id="ARBA00022692"/>
    </source>
</evidence>
<dbReference type="AlphaFoldDB" id="A0A078M8A1"/>
<keyword evidence="3 6" id="KW-0812">Transmembrane</keyword>
<feature type="transmembrane region" description="Helical" evidence="6">
    <location>
        <begin position="259"/>
        <end position="278"/>
    </location>
</feature>
<organism evidence="7">
    <name type="scientific">Metalysinibacillus saudimassiliensis</name>
    <dbReference type="NCBI Taxonomy" id="1461583"/>
    <lineage>
        <taxon>Bacteria</taxon>
        <taxon>Bacillati</taxon>
        <taxon>Bacillota</taxon>
        <taxon>Bacilli</taxon>
        <taxon>Bacillales</taxon>
        <taxon>Caryophanaceae</taxon>
        <taxon>Metalysinibacillus</taxon>
    </lineage>
</organism>
<evidence type="ECO:0000256" key="1">
    <source>
        <dbReference type="ARBA" id="ARBA00004651"/>
    </source>
</evidence>
<name>A0A078M8A1_9BACL</name>
<evidence type="ECO:0000313" key="7">
    <source>
        <dbReference type="EMBL" id="CEA02514.1"/>
    </source>
</evidence>
<sequence length="314" mass="35827">MSISIFGFRALWSPGLMIVTVLLIALYFLVTVKFRDKFKESEPLTRSEIIYFLLAMLLFYGIKGTPIDLMGHIMFTLHMVQMALMLLLLPIFIIKGIPWWVWKPLINAPVIRVLWNFFTRPVVAMLNFIALFSFYHIPMVLDYVKLNGALHGGYSVILFISAVLMYWPIINQMPDGPKMKNLNSIVYIIANAVLITPACALIIFANDPIYATYTDGEAWLKAMELCVPAGTLANLSISISGPEMFSSLTTIMDQQMGGVIMKILQEIIFGVLITVFFMRWYREDRATADQVTEDALKAHQEKWHREQASIRQSQ</sequence>
<dbReference type="EMBL" id="LN483074">
    <property type="protein sequence ID" value="CEA02514.1"/>
    <property type="molecule type" value="Genomic_DNA"/>
</dbReference>
<dbReference type="Pfam" id="PF09678">
    <property type="entry name" value="Caa3_CtaG"/>
    <property type="match status" value="1"/>
</dbReference>
<gene>
    <name evidence="7" type="ORF">BN1050_01282</name>
</gene>
<dbReference type="HOGENOM" id="CLU_054944_0_1_9"/>
<feature type="transmembrane region" description="Helical" evidence="6">
    <location>
        <begin position="149"/>
        <end position="170"/>
    </location>
</feature>
<dbReference type="InterPro" id="IPR019108">
    <property type="entry name" value="Caa3_assmbl_CtaG-rel"/>
</dbReference>
<feature type="transmembrane region" description="Helical" evidence="6">
    <location>
        <begin position="182"/>
        <end position="205"/>
    </location>
</feature>
<evidence type="ECO:0000256" key="2">
    <source>
        <dbReference type="ARBA" id="ARBA00022475"/>
    </source>
</evidence>
<keyword evidence="5 6" id="KW-0472">Membrane</keyword>
<protein>
    <submittedName>
        <fullName evidence="7">Cytochrome c oxidase caa3 assembly factor (Caa3_CtaG)</fullName>
    </submittedName>
</protein>
<dbReference type="NCBIfam" id="TIGR02737">
    <property type="entry name" value="caa3_CtaG"/>
    <property type="match status" value="1"/>
</dbReference>
<feature type="transmembrane region" description="Helical" evidence="6">
    <location>
        <begin position="44"/>
        <end position="62"/>
    </location>
</feature>
<accession>A0A078M8A1</accession>